<dbReference type="InterPro" id="IPR012132">
    <property type="entry name" value="GMC_OxRdtase"/>
</dbReference>
<proteinExistence type="inferred from homology"/>
<gene>
    <name evidence="6" type="primary">betA_1</name>
    <name evidence="6" type="ORF">CM83_105912</name>
</gene>
<dbReference type="Gene3D" id="3.30.560.10">
    <property type="entry name" value="Glucose Oxidase, domain 3"/>
    <property type="match status" value="1"/>
</dbReference>
<sequence length="110" mass="11783">AARKEVILSAGAINSPQLLMLSGIGPSEELKKLSVPIFQDLRVGDNLQDHFGVMTLFSTDANVTLNLLNSYANQTAYFEYVQNGTGPLTSLNGIEAVGNMYIVNPPETPG</sequence>
<dbReference type="InterPro" id="IPR036188">
    <property type="entry name" value="FAD/NAD-bd_sf"/>
</dbReference>
<dbReference type="Gene3D" id="3.50.50.60">
    <property type="entry name" value="FAD/NAD(P)-binding domain"/>
    <property type="match status" value="1"/>
</dbReference>
<reference evidence="6" key="1">
    <citation type="journal article" date="2014" name="PLoS ONE">
        <title>Transcriptome-Based Identification of ABC Transporters in the Western Tarnished Plant Bug Lygus hesperus.</title>
        <authorList>
            <person name="Hull J.J."/>
            <person name="Chaney K."/>
            <person name="Geib S.M."/>
            <person name="Fabrick J.A."/>
            <person name="Brent C.S."/>
            <person name="Walsh D."/>
            <person name="Lavine L.C."/>
        </authorList>
    </citation>
    <scope>NUCLEOTIDE SEQUENCE</scope>
</reference>
<dbReference type="AlphaFoldDB" id="A0A0A9ZG96"/>
<protein>
    <submittedName>
        <fullName evidence="6">Choline dehydrogenase</fullName>
    </submittedName>
</protein>
<evidence type="ECO:0000256" key="1">
    <source>
        <dbReference type="ARBA" id="ARBA00001974"/>
    </source>
</evidence>
<organism evidence="6">
    <name type="scientific">Lygus hesperus</name>
    <name type="common">Western plant bug</name>
    <dbReference type="NCBI Taxonomy" id="30085"/>
    <lineage>
        <taxon>Eukaryota</taxon>
        <taxon>Metazoa</taxon>
        <taxon>Ecdysozoa</taxon>
        <taxon>Arthropoda</taxon>
        <taxon>Hexapoda</taxon>
        <taxon>Insecta</taxon>
        <taxon>Pterygota</taxon>
        <taxon>Neoptera</taxon>
        <taxon>Paraneoptera</taxon>
        <taxon>Hemiptera</taxon>
        <taxon>Heteroptera</taxon>
        <taxon>Panheteroptera</taxon>
        <taxon>Cimicomorpha</taxon>
        <taxon>Miridae</taxon>
        <taxon>Mirini</taxon>
        <taxon>Lygus</taxon>
    </lineage>
</organism>
<evidence type="ECO:0000256" key="3">
    <source>
        <dbReference type="ARBA" id="ARBA00022630"/>
    </source>
</evidence>
<dbReference type="Pfam" id="PF00732">
    <property type="entry name" value="GMC_oxred_N"/>
    <property type="match status" value="1"/>
</dbReference>
<dbReference type="GO" id="GO:0050660">
    <property type="term" value="F:flavin adenine dinucleotide binding"/>
    <property type="evidence" value="ECO:0007669"/>
    <property type="project" value="InterPro"/>
</dbReference>
<comment type="similarity">
    <text evidence="2">Belongs to the GMC oxidoreductase family.</text>
</comment>
<keyword evidence="3" id="KW-0285">Flavoprotein</keyword>
<comment type="cofactor">
    <cofactor evidence="1">
        <name>FAD</name>
        <dbReference type="ChEBI" id="CHEBI:57692"/>
    </cofactor>
</comment>
<dbReference type="PROSITE" id="PS00624">
    <property type="entry name" value="GMC_OXRED_2"/>
    <property type="match status" value="1"/>
</dbReference>
<dbReference type="GO" id="GO:0016614">
    <property type="term" value="F:oxidoreductase activity, acting on CH-OH group of donors"/>
    <property type="evidence" value="ECO:0007669"/>
    <property type="project" value="InterPro"/>
</dbReference>
<accession>A0A0A9ZG96</accession>
<keyword evidence="4" id="KW-0274">FAD</keyword>
<evidence type="ECO:0000313" key="6">
    <source>
        <dbReference type="EMBL" id="JAG42528.1"/>
    </source>
</evidence>
<feature type="domain" description="Glucose-methanol-choline oxidoreductase N-terminal" evidence="5">
    <location>
        <begin position="11"/>
        <end position="25"/>
    </location>
</feature>
<name>A0A0A9ZG96_LYGHE</name>
<dbReference type="InterPro" id="IPR000172">
    <property type="entry name" value="GMC_OxRdtase_N"/>
</dbReference>
<feature type="non-terminal residue" evidence="6">
    <location>
        <position position="1"/>
    </location>
</feature>
<reference evidence="6" key="2">
    <citation type="submission" date="2014-07" db="EMBL/GenBank/DDBJ databases">
        <authorList>
            <person name="Hull J."/>
        </authorList>
    </citation>
    <scope>NUCLEOTIDE SEQUENCE</scope>
</reference>
<evidence type="ECO:0000256" key="2">
    <source>
        <dbReference type="ARBA" id="ARBA00010790"/>
    </source>
</evidence>
<evidence type="ECO:0000259" key="5">
    <source>
        <dbReference type="PROSITE" id="PS00624"/>
    </source>
</evidence>
<dbReference type="PANTHER" id="PTHR11552:SF147">
    <property type="entry name" value="CHOLINE DEHYDROGENASE, MITOCHONDRIAL"/>
    <property type="match status" value="1"/>
</dbReference>
<dbReference type="PANTHER" id="PTHR11552">
    <property type="entry name" value="GLUCOSE-METHANOL-CHOLINE GMC OXIDOREDUCTASE"/>
    <property type="match status" value="1"/>
</dbReference>
<feature type="non-terminal residue" evidence="6">
    <location>
        <position position="110"/>
    </location>
</feature>
<dbReference type="EMBL" id="GBHO01001076">
    <property type="protein sequence ID" value="JAG42528.1"/>
    <property type="molecule type" value="Transcribed_RNA"/>
</dbReference>
<dbReference type="SUPFAM" id="SSF51905">
    <property type="entry name" value="FAD/NAD(P)-binding domain"/>
    <property type="match status" value="1"/>
</dbReference>
<evidence type="ECO:0000256" key="4">
    <source>
        <dbReference type="ARBA" id="ARBA00022827"/>
    </source>
</evidence>